<sequence>MNDKTQRVPVGDGYSPAVIKPHNPMPGAGYQPEKSRGTNPSNPQAPTSPPKKP</sequence>
<gene>
    <name evidence="1" type="ORF">I9054_010765</name>
</gene>
<dbReference type="EMBL" id="CP092085">
    <property type="protein sequence ID" value="UUN99894.1"/>
    <property type="molecule type" value="Genomic_DNA"/>
</dbReference>
<evidence type="ECO:0000313" key="1">
    <source>
        <dbReference type="EMBL" id="UUN99894.1"/>
    </source>
</evidence>
<accession>A0A8I1AHJ1</accession>
<dbReference type="Proteomes" id="UP000644140">
    <property type="component" value="Chromosome"/>
</dbReference>
<proteinExistence type="predicted"/>
<dbReference type="RefSeq" id="WP_198114795.1">
    <property type="nucleotide sequence ID" value="NZ_CP066121.1"/>
</dbReference>
<evidence type="ECO:0000313" key="2">
    <source>
        <dbReference type="Proteomes" id="UP000644140"/>
    </source>
</evidence>
<name>A0A8I1AHJ1_ACIBZ</name>
<reference evidence="1" key="1">
    <citation type="submission" date="2022-02" db="EMBL/GenBank/DDBJ databases">
        <title>Characterization of Tn125 harboring carbapenem-resistant Acinetobacter bereziniae clinical isolates.</title>
        <authorList>
            <person name="Wong N.-K."/>
            <person name="Pan Q."/>
        </authorList>
    </citation>
    <scope>NUCLEOTIDE SEQUENCE</scope>
    <source>
        <strain evidence="1">GD03393</strain>
    </source>
</reference>
<protein>
    <submittedName>
        <fullName evidence="1">Uncharacterized protein</fullName>
    </submittedName>
</protein>
<dbReference type="AlphaFoldDB" id="A0A8I1AHJ1"/>
<organism evidence="1 2">
    <name type="scientific">Acinetobacter bereziniae</name>
    <name type="common">Acinetobacter genomosp. 10</name>
    <dbReference type="NCBI Taxonomy" id="106648"/>
    <lineage>
        <taxon>Bacteria</taxon>
        <taxon>Pseudomonadati</taxon>
        <taxon>Pseudomonadota</taxon>
        <taxon>Gammaproteobacteria</taxon>
        <taxon>Moraxellales</taxon>
        <taxon>Moraxellaceae</taxon>
        <taxon>Acinetobacter</taxon>
    </lineage>
</organism>